<dbReference type="AlphaFoldDB" id="A0A177BCB4"/>
<name>A0A177BCB4_9BILA</name>
<dbReference type="EMBL" id="LWCA01000062">
    <property type="protein sequence ID" value="OAF71303.1"/>
    <property type="molecule type" value="Genomic_DNA"/>
</dbReference>
<proteinExistence type="predicted"/>
<evidence type="ECO:0000313" key="2">
    <source>
        <dbReference type="Proteomes" id="UP000078046"/>
    </source>
</evidence>
<accession>A0A177BCB4</accession>
<keyword evidence="2" id="KW-1185">Reference proteome</keyword>
<sequence>MYRTRNNVPIFSNGQGNRSIPIYRVNPPVYAQQNSQYSHKKHIFPQQAYQNGQYRGQNIMNINRLNQNRIPIPIRSVNTYYTQNPRLNQNVRNAYNSNNQPYITKKTQISVPYNHRLRQNFVQNPNLMNRFICRPDLNNQMNLQNLDSNYHNGVKEEVITMHFIFVEVTFTRIR</sequence>
<organism evidence="1 2">
    <name type="scientific">Intoshia linei</name>
    <dbReference type="NCBI Taxonomy" id="1819745"/>
    <lineage>
        <taxon>Eukaryota</taxon>
        <taxon>Metazoa</taxon>
        <taxon>Spiralia</taxon>
        <taxon>Lophotrochozoa</taxon>
        <taxon>Mesozoa</taxon>
        <taxon>Orthonectida</taxon>
        <taxon>Rhopaluridae</taxon>
        <taxon>Intoshia</taxon>
    </lineage>
</organism>
<dbReference type="Proteomes" id="UP000078046">
    <property type="component" value="Unassembled WGS sequence"/>
</dbReference>
<protein>
    <submittedName>
        <fullName evidence="1">Uncharacterized protein</fullName>
    </submittedName>
</protein>
<reference evidence="1 2" key="1">
    <citation type="submission" date="2016-04" db="EMBL/GenBank/DDBJ databases">
        <title>The genome of Intoshia linei affirms orthonectids as highly simplified spiralians.</title>
        <authorList>
            <person name="Mikhailov K.V."/>
            <person name="Slusarev G.S."/>
            <person name="Nikitin M.A."/>
            <person name="Logacheva M.D."/>
            <person name="Penin A."/>
            <person name="Aleoshin V."/>
            <person name="Panchin Y.V."/>
        </authorList>
    </citation>
    <scope>NUCLEOTIDE SEQUENCE [LARGE SCALE GENOMIC DNA]</scope>
    <source>
        <strain evidence="1">Intl2013</strain>
        <tissue evidence="1">Whole animal</tissue>
    </source>
</reference>
<gene>
    <name evidence="1" type="ORF">A3Q56_00877</name>
</gene>
<comment type="caution">
    <text evidence="1">The sequence shown here is derived from an EMBL/GenBank/DDBJ whole genome shotgun (WGS) entry which is preliminary data.</text>
</comment>
<evidence type="ECO:0000313" key="1">
    <source>
        <dbReference type="EMBL" id="OAF71303.1"/>
    </source>
</evidence>